<sequence length="147" mass="16398">MNYKFVQNGTAETYNLAGGEITRFLLTGSDTENQVSVYDSILPKGNFAPMHYHEIDSEIFYIINGEVEFRIEGETIIAKKGDIVMAGAFVKRSFKALTDAHLIVINTPGGPSEGFLRDIARLQPGETPSAELRQKFAEIYKIHIVEN</sequence>
<dbReference type="Gene3D" id="2.60.120.10">
    <property type="entry name" value="Jelly Rolls"/>
    <property type="match status" value="1"/>
</dbReference>
<feature type="domain" description="Cupin type-2" evidence="1">
    <location>
        <begin position="42"/>
        <end position="104"/>
    </location>
</feature>
<evidence type="ECO:0000259" key="1">
    <source>
        <dbReference type="Pfam" id="PF07883"/>
    </source>
</evidence>
<dbReference type="AlphaFoldDB" id="A0A2I7N639"/>
<dbReference type="InterPro" id="IPR053146">
    <property type="entry name" value="QDO-like"/>
</dbReference>
<name>A0A2I7N639_9NEIS</name>
<dbReference type="InterPro" id="IPR014710">
    <property type="entry name" value="RmlC-like_jellyroll"/>
</dbReference>
<organism evidence="2 3">
    <name type="scientific">Aquella oligotrophica</name>
    <dbReference type="NCBI Taxonomy" id="2067065"/>
    <lineage>
        <taxon>Bacteria</taxon>
        <taxon>Pseudomonadati</taxon>
        <taxon>Pseudomonadota</taxon>
        <taxon>Betaproteobacteria</taxon>
        <taxon>Neisseriales</taxon>
        <taxon>Neisseriaceae</taxon>
        <taxon>Aquella</taxon>
    </lineage>
</organism>
<dbReference type="InterPro" id="IPR013096">
    <property type="entry name" value="Cupin_2"/>
</dbReference>
<accession>A0A2I7N639</accession>
<evidence type="ECO:0000313" key="3">
    <source>
        <dbReference type="Proteomes" id="UP000236655"/>
    </source>
</evidence>
<reference evidence="3" key="1">
    <citation type="submission" date="2017-11" db="EMBL/GenBank/DDBJ databases">
        <authorList>
            <person name="Chan K.G."/>
            <person name="Lee L.S."/>
        </authorList>
    </citation>
    <scope>NUCLEOTIDE SEQUENCE [LARGE SCALE GENOMIC DNA]</scope>
    <source>
        <strain evidence="3">DSM 100970</strain>
    </source>
</reference>
<dbReference type="PANTHER" id="PTHR36440:SF1">
    <property type="entry name" value="PUTATIVE (AFU_ORTHOLOGUE AFUA_8G07350)-RELATED"/>
    <property type="match status" value="1"/>
</dbReference>
<keyword evidence="3" id="KW-1185">Reference proteome</keyword>
<dbReference type="OrthoDB" id="3828611at2"/>
<dbReference type="PANTHER" id="PTHR36440">
    <property type="entry name" value="PUTATIVE (AFU_ORTHOLOGUE AFUA_8G07350)-RELATED"/>
    <property type="match status" value="1"/>
</dbReference>
<dbReference type="Proteomes" id="UP000236655">
    <property type="component" value="Chromosome"/>
</dbReference>
<protein>
    <submittedName>
        <fullName evidence="2">Cupin domain-containing protein</fullName>
    </submittedName>
</protein>
<dbReference type="RefSeq" id="WP_102951197.1">
    <property type="nucleotide sequence ID" value="NZ_CP024847.1"/>
</dbReference>
<proteinExistence type="predicted"/>
<dbReference type="SUPFAM" id="SSF51182">
    <property type="entry name" value="RmlC-like cupins"/>
    <property type="match status" value="1"/>
</dbReference>
<dbReference type="EMBL" id="CP024847">
    <property type="protein sequence ID" value="AUR51901.1"/>
    <property type="molecule type" value="Genomic_DNA"/>
</dbReference>
<gene>
    <name evidence="2" type="ORF">CUN60_06180</name>
</gene>
<evidence type="ECO:0000313" key="2">
    <source>
        <dbReference type="EMBL" id="AUR51901.1"/>
    </source>
</evidence>
<dbReference type="Pfam" id="PF07883">
    <property type="entry name" value="Cupin_2"/>
    <property type="match status" value="1"/>
</dbReference>
<dbReference type="KEGG" id="nba:CUN60_06180"/>
<dbReference type="InterPro" id="IPR011051">
    <property type="entry name" value="RmlC_Cupin_sf"/>
</dbReference>